<dbReference type="Proteomes" id="UP000663850">
    <property type="component" value="Unassembled WGS sequence"/>
</dbReference>
<comment type="caution">
    <text evidence="1">The sequence shown here is derived from an EMBL/GenBank/DDBJ whole genome shotgun (WGS) entry which is preliminary data.</text>
</comment>
<accession>A0A8H3AGM7</accession>
<dbReference type="AlphaFoldDB" id="A0A8H3AGM7"/>
<organism evidence="1 2">
    <name type="scientific">Rhizoctonia solani</name>
    <dbReference type="NCBI Taxonomy" id="456999"/>
    <lineage>
        <taxon>Eukaryota</taxon>
        <taxon>Fungi</taxon>
        <taxon>Dikarya</taxon>
        <taxon>Basidiomycota</taxon>
        <taxon>Agaricomycotina</taxon>
        <taxon>Agaricomycetes</taxon>
        <taxon>Cantharellales</taxon>
        <taxon>Ceratobasidiaceae</taxon>
        <taxon>Rhizoctonia</taxon>
    </lineage>
</organism>
<evidence type="ECO:0000313" key="1">
    <source>
        <dbReference type="EMBL" id="CAE6417285.1"/>
    </source>
</evidence>
<proteinExistence type="predicted"/>
<evidence type="ECO:0000313" key="2">
    <source>
        <dbReference type="Proteomes" id="UP000663850"/>
    </source>
</evidence>
<dbReference type="SUPFAM" id="SSF50370">
    <property type="entry name" value="Ricin B-like lectins"/>
    <property type="match status" value="1"/>
</dbReference>
<dbReference type="EMBL" id="CAJMWZ010000366">
    <property type="protein sequence ID" value="CAE6417285.1"/>
    <property type="molecule type" value="Genomic_DNA"/>
</dbReference>
<protein>
    <submittedName>
        <fullName evidence="1">Uncharacterized protein</fullName>
    </submittedName>
</protein>
<gene>
    <name evidence="1" type="ORF">RDB_LOCUS6624</name>
</gene>
<dbReference type="InterPro" id="IPR035992">
    <property type="entry name" value="Ricin_B-like_lectins"/>
</dbReference>
<sequence length="145" mass="15957">MIDPSKVYTIVCRKGNLGLFVPPGAENSPMPLQGMPCNDAPPIPIRCEHLGGDKYKLIPVYFPDRTIAAYHNASPKMLLLASEQDAQNCHTEWGIDRNGSDCYDIHTVSGPGNEYWTLTGSGVPIELRGSEGLDTQQWLLRMVDA</sequence>
<reference evidence="1" key="1">
    <citation type="submission" date="2021-01" db="EMBL/GenBank/DDBJ databases">
        <authorList>
            <person name="Kaushik A."/>
        </authorList>
    </citation>
    <scope>NUCLEOTIDE SEQUENCE</scope>
    <source>
        <strain evidence="1">Type strain: AG8-Rh-89/</strain>
    </source>
</reference>
<name>A0A8H3AGM7_9AGAM</name>